<gene>
    <name evidence="2" type="ORF">EUA93_05315</name>
</gene>
<dbReference type="Gene3D" id="3.10.180.10">
    <property type="entry name" value="2,3-Dihydroxybiphenyl 1,2-Dioxygenase, domain 1"/>
    <property type="match status" value="1"/>
</dbReference>
<dbReference type="OrthoDB" id="485032at2"/>
<evidence type="ECO:0000313" key="3">
    <source>
        <dbReference type="Proteomes" id="UP000294071"/>
    </source>
</evidence>
<name>A0A4Q2S0N1_9ACTN</name>
<reference evidence="2 3" key="1">
    <citation type="submission" date="2019-01" db="EMBL/GenBank/DDBJ databases">
        <title>Novel species of Nocardioides.</title>
        <authorList>
            <person name="Liu Q."/>
            <person name="Xin Y.-H."/>
        </authorList>
    </citation>
    <scope>NUCLEOTIDE SEQUENCE [LARGE SCALE GENOMIC DNA]</scope>
    <source>
        <strain evidence="2 3">CGMCC 4.6882</strain>
    </source>
</reference>
<evidence type="ECO:0000313" key="2">
    <source>
        <dbReference type="EMBL" id="RYB93829.1"/>
    </source>
</evidence>
<dbReference type="SUPFAM" id="SSF54593">
    <property type="entry name" value="Glyoxalase/Bleomycin resistance protein/Dihydroxybiphenyl dioxygenase"/>
    <property type="match status" value="1"/>
</dbReference>
<protein>
    <submittedName>
        <fullName evidence="2">Glyoxalase</fullName>
    </submittedName>
</protein>
<dbReference type="Proteomes" id="UP000294071">
    <property type="component" value="Unassembled WGS sequence"/>
</dbReference>
<sequence length="134" mass="14437">MDMKLELVMVPVTDVDRAKEFYVRAGFHADHDQTVSEEIRFVQLTPPGSACSIAIGRGLTGLEPGSLDNLQMVVADADATHADLVARGIEVSEVDPQPWGRFIHLADPDGNQWALQELPSWSSGAGGDGQRPDA</sequence>
<organism evidence="2 3">
    <name type="scientific">Nocardioides oleivorans</name>
    <dbReference type="NCBI Taxonomy" id="273676"/>
    <lineage>
        <taxon>Bacteria</taxon>
        <taxon>Bacillati</taxon>
        <taxon>Actinomycetota</taxon>
        <taxon>Actinomycetes</taxon>
        <taxon>Propionibacteriales</taxon>
        <taxon>Nocardioidaceae</taxon>
        <taxon>Nocardioides</taxon>
    </lineage>
</organism>
<dbReference type="EMBL" id="SDWT01000001">
    <property type="protein sequence ID" value="RYB93829.1"/>
    <property type="molecule type" value="Genomic_DNA"/>
</dbReference>
<dbReference type="AlphaFoldDB" id="A0A4Q2S0N1"/>
<proteinExistence type="predicted"/>
<keyword evidence="3" id="KW-1185">Reference proteome</keyword>
<dbReference type="InterPro" id="IPR004360">
    <property type="entry name" value="Glyas_Fos-R_dOase_dom"/>
</dbReference>
<dbReference type="InterPro" id="IPR029068">
    <property type="entry name" value="Glyas_Bleomycin-R_OHBP_Dase"/>
</dbReference>
<dbReference type="RefSeq" id="WP_129399186.1">
    <property type="nucleotide sequence ID" value="NZ_SDWT01000001.1"/>
</dbReference>
<accession>A0A4Q2S0N1</accession>
<dbReference type="InterPro" id="IPR037523">
    <property type="entry name" value="VOC_core"/>
</dbReference>
<dbReference type="Pfam" id="PF00903">
    <property type="entry name" value="Glyoxalase"/>
    <property type="match status" value="1"/>
</dbReference>
<evidence type="ECO:0000259" key="1">
    <source>
        <dbReference type="PROSITE" id="PS51819"/>
    </source>
</evidence>
<comment type="caution">
    <text evidence="2">The sequence shown here is derived from an EMBL/GenBank/DDBJ whole genome shotgun (WGS) entry which is preliminary data.</text>
</comment>
<dbReference type="PANTHER" id="PTHR36437">
    <property type="entry name" value="GLYOXALASE/BLEOMYCIN RESISTANCE PROTEIN/DIOXYGENASE"/>
    <property type="match status" value="1"/>
</dbReference>
<dbReference type="PROSITE" id="PS51819">
    <property type="entry name" value="VOC"/>
    <property type="match status" value="1"/>
</dbReference>
<feature type="domain" description="VOC" evidence="1">
    <location>
        <begin position="4"/>
        <end position="118"/>
    </location>
</feature>
<dbReference type="PANTHER" id="PTHR36437:SF2">
    <property type="entry name" value="GLYOXALASE_BLEOMYCIN RESISTANCE PROTEIN_DIOXYGENASE"/>
    <property type="match status" value="1"/>
</dbReference>